<comment type="similarity">
    <text evidence="2">Belongs to the CENP-C/MIF2 family.</text>
</comment>
<evidence type="ECO:0000256" key="1">
    <source>
        <dbReference type="ARBA" id="ARBA00004123"/>
    </source>
</evidence>
<comment type="caution">
    <text evidence="5">The sequence shown here is derived from an EMBL/GenBank/DDBJ whole genome shotgun (WGS) entry which is preliminary data.</text>
</comment>
<accession>A0ABU6W378</accession>
<evidence type="ECO:0000313" key="5">
    <source>
        <dbReference type="EMBL" id="MED6180122.1"/>
    </source>
</evidence>
<feature type="compositionally biased region" description="Basic and acidic residues" evidence="4">
    <location>
        <begin position="506"/>
        <end position="515"/>
    </location>
</feature>
<dbReference type="PANTHER" id="PTHR16684">
    <property type="entry name" value="CENTROMERE PROTEIN C"/>
    <property type="match status" value="1"/>
</dbReference>
<sequence length="772" mass="85344">MDPLASYWGLSLFPQTTSSSASSPFNPYDLHSIHNHLRSMALQIPAKFDDELKAVISENPGLFDSQISSDPACPEENDVVAEEALEFPRKRRPALGLNRARFSLKPTKIQSVESLIPSQDLDQLKDPVEFFLAHERQKNAKREIQKLMGVSLEANPSNTTTKPRQRRPGLSGNNERQVRYKHRYPKETFENNDYVPPSQEASESACLGPVDESTNKGGACLTPLEREVTDSPVFEENKINDILDGFLRFNSEDLEGDGAMTLLQETLQIKPIVPEKLFVPDFPNNNQVIDMKSLHGNSSNPRKRKPLSNLSNLLTGFKNRTPIRQDTRCLIQESSSPTPPRSPFALLSSLQRHISHPQPSVDPFSADGIVHSSTRTNSPIPLINQELNLVASEKSNEHPANIIDDSIAIGKTNSAGDTIRKGSSSSGESMEDSSGMVPTKLNEPLPEDIIATSETHSVEDNSRQPESDANIESHGPQVGMGVDIGDSGMHSVEDTIRDCAITPQKSLEDNPRQPEFDANIESTGPQVGMDVDIRVSGMHSVEDTIRDCASKPQMSLEDNPRQPEFDANIVSNGPHVNIDVDIGNIGMNDRVGRLNIETNGSCGIEDEEENMQAHAADVPSDDYNINLVNRPDQSDPTGFPANDCDKDSRRPDDGSEQCLQEKADGNSSPDNGQRRIRHSRKLYKDKSLSRRQSLAAAGTSWEAGRRRSTRIRTRPLEFWKGERMVYGRVHNSLATVIGVKCISPGSDGKPTMKVKSYVSDEYKDLLELASLY</sequence>
<evidence type="ECO:0008006" key="7">
    <source>
        <dbReference type="Google" id="ProtNLM"/>
    </source>
</evidence>
<dbReference type="InterPro" id="IPR028386">
    <property type="entry name" value="CENP-C/Mif2/cnp3"/>
</dbReference>
<proteinExistence type="inferred from homology"/>
<feature type="compositionally biased region" description="Basic and acidic residues" evidence="4">
    <location>
        <begin position="643"/>
        <end position="664"/>
    </location>
</feature>
<gene>
    <name evidence="5" type="ORF">PIB30_007279</name>
</gene>
<comment type="subcellular location">
    <subcellularLocation>
        <location evidence="1">Nucleus</location>
    </subcellularLocation>
</comment>
<keyword evidence="3" id="KW-0539">Nucleus</keyword>
<feature type="compositionally biased region" description="Low complexity" evidence="4">
    <location>
        <begin position="422"/>
        <end position="436"/>
    </location>
</feature>
<keyword evidence="6" id="KW-1185">Reference proteome</keyword>
<evidence type="ECO:0000256" key="4">
    <source>
        <dbReference type="SAM" id="MobiDB-lite"/>
    </source>
</evidence>
<organism evidence="5 6">
    <name type="scientific">Stylosanthes scabra</name>
    <dbReference type="NCBI Taxonomy" id="79078"/>
    <lineage>
        <taxon>Eukaryota</taxon>
        <taxon>Viridiplantae</taxon>
        <taxon>Streptophyta</taxon>
        <taxon>Embryophyta</taxon>
        <taxon>Tracheophyta</taxon>
        <taxon>Spermatophyta</taxon>
        <taxon>Magnoliopsida</taxon>
        <taxon>eudicotyledons</taxon>
        <taxon>Gunneridae</taxon>
        <taxon>Pentapetalae</taxon>
        <taxon>rosids</taxon>
        <taxon>fabids</taxon>
        <taxon>Fabales</taxon>
        <taxon>Fabaceae</taxon>
        <taxon>Papilionoideae</taxon>
        <taxon>50 kb inversion clade</taxon>
        <taxon>dalbergioids sensu lato</taxon>
        <taxon>Dalbergieae</taxon>
        <taxon>Pterocarpus clade</taxon>
        <taxon>Stylosanthes</taxon>
    </lineage>
</organism>
<protein>
    <recommendedName>
        <fullName evidence="7">Centromere protein C</fullName>
    </recommendedName>
</protein>
<evidence type="ECO:0000256" key="2">
    <source>
        <dbReference type="ARBA" id="ARBA00010291"/>
    </source>
</evidence>
<feature type="region of interest" description="Disordered" evidence="4">
    <location>
        <begin position="628"/>
        <end position="677"/>
    </location>
</feature>
<dbReference type="Proteomes" id="UP001341840">
    <property type="component" value="Unassembled WGS sequence"/>
</dbReference>
<feature type="region of interest" description="Disordered" evidence="4">
    <location>
        <begin position="412"/>
        <end position="442"/>
    </location>
</feature>
<feature type="compositionally biased region" description="Basic and acidic residues" evidence="4">
    <location>
        <begin position="456"/>
        <end position="466"/>
    </location>
</feature>
<dbReference type="PANTHER" id="PTHR16684:SF11">
    <property type="entry name" value="CENTROMERE PROTEIN C"/>
    <property type="match status" value="1"/>
</dbReference>
<evidence type="ECO:0000313" key="6">
    <source>
        <dbReference type="Proteomes" id="UP001341840"/>
    </source>
</evidence>
<evidence type="ECO:0000256" key="3">
    <source>
        <dbReference type="ARBA" id="ARBA00023242"/>
    </source>
</evidence>
<feature type="region of interest" description="Disordered" evidence="4">
    <location>
        <begin position="152"/>
        <end position="210"/>
    </location>
</feature>
<name>A0ABU6W378_9FABA</name>
<reference evidence="5 6" key="1">
    <citation type="journal article" date="2023" name="Plants (Basel)">
        <title>Bridging the Gap: Combining Genomics and Transcriptomics Approaches to Understand Stylosanthes scabra, an Orphan Legume from the Brazilian Caatinga.</title>
        <authorList>
            <person name="Ferreira-Neto J.R.C."/>
            <person name="da Silva M.D."/>
            <person name="Binneck E."/>
            <person name="de Melo N.F."/>
            <person name="da Silva R.H."/>
            <person name="de Melo A.L.T.M."/>
            <person name="Pandolfi V."/>
            <person name="Bustamante F.O."/>
            <person name="Brasileiro-Vidal A.C."/>
            <person name="Benko-Iseppon A.M."/>
        </authorList>
    </citation>
    <scope>NUCLEOTIDE SEQUENCE [LARGE SCALE GENOMIC DNA]</scope>
    <source>
        <tissue evidence="5">Leaves</tissue>
    </source>
</reference>
<feature type="region of interest" description="Disordered" evidence="4">
    <location>
        <begin position="503"/>
        <end position="525"/>
    </location>
</feature>
<dbReference type="EMBL" id="JASCZI010181258">
    <property type="protein sequence ID" value="MED6180122.1"/>
    <property type="molecule type" value="Genomic_DNA"/>
</dbReference>
<feature type="region of interest" description="Disordered" evidence="4">
    <location>
        <begin position="454"/>
        <end position="477"/>
    </location>
</feature>